<sequence length="502" mass="55544">MTEPSRFRVVIAGGGTAGWVAAAALVRHLGPLLDITLVESDAIGTVGVGESTIPTARTFHALLGINEQVFMRETNATFKLGISFENWLRDGDRYFHPFGTVGRSMPLADFQHFWLRARERGFGGAYTDYSLETQAAEAARFATGEQSPLSFAYHLDATAYAGFLRSLAEPAGVRRTEGKIARVERDGESGDIAALVLETGTRIEGDLFIDCTGFRALLIEETLETGFDDWSHWLPTDSAFAVQSETTEPPVPYTRAIAHGAGWRWRIPLQHRMGNGLVFSSAHLSDDAARAQLLAAVPGRPLFDPRLIRYRTGARRRAWNRNCVALGLSSGFIEPLESTSIHLVMIAVTRLLQNFPLRREMTALAAQFNEQSRAEAEHIRDFIILHYKLNARDEPFWRDHAARDVPDSLKERMALFEESAMAYQGSNDLFRVDSWNAVMMGQGVMPRDYHRMPALMPDADLQRALGDLRANIAGQLANLPSHADFLASQYGASSFSGAARTG</sequence>
<dbReference type="SUPFAM" id="SSF51905">
    <property type="entry name" value="FAD/NAD(P)-binding domain"/>
    <property type="match status" value="1"/>
</dbReference>
<name>A0ABU3N8T0_9SPHN</name>
<comment type="caution">
    <text evidence="1">The sequence shown here is derived from an EMBL/GenBank/DDBJ whole genome shotgun (WGS) entry which is preliminary data.</text>
</comment>
<dbReference type="InterPro" id="IPR050816">
    <property type="entry name" value="Flavin-dep_Halogenase_NPB"/>
</dbReference>
<proteinExistence type="predicted"/>
<reference evidence="1" key="1">
    <citation type="submission" date="2022-04" db="EMBL/GenBank/DDBJ databases">
        <title>Tomato heritable bacteria conferring resistance against bacterial wilt.</title>
        <authorList>
            <person name="Yin J."/>
        </authorList>
    </citation>
    <scope>NUCLEOTIDE SEQUENCE</scope>
    <source>
        <strain evidence="1">Cra20</strain>
    </source>
</reference>
<dbReference type="Pfam" id="PF04820">
    <property type="entry name" value="Trp_halogenase"/>
    <property type="match status" value="1"/>
</dbReference>
<gene>
    <name evidence="1" type="ORF">MZO42_19635</name>
</gene>
<protein>
    <submittedName>
        <fullName evidence="1">Tryptophan 7-halogenase</fullName>
    </submittedName>
</protein>
<dbReference type="PANTHER" id="PTHR43747:SF4">
    <property type="entry name" value="FLAVIN-DEPENDENT TRYPTOPHAN HALOGENASE"/>
    <property type="match status" value="1"/>
</dbReference>
<dbReference type="PANTHER" id="PTHR43747">
    <property type="entry name" value="FAD-BINDING PROTEIN"/>
    <property type="match status" value="1"/>
</dbReference>
<dbReference type="InterPro" id="IPR006905">
    <property type="entry name" value="Flavin_halogenase"/>
</dbReference>
<dbReference type="InterPro" id="IPR036188">
    <property type="entry name" value="FAD/NAD-bd_sf"/>
</dbReference>
<dbReference type="EMBL" id="JALMLT010000006">
    <property type="protein sequence ID" value="MDT8760918.1"/>
    <property type="molecule type" value="Genomic_DNA"/>
</dbReference>
<dbReference type="Gene3D" id="3.50.50.60">
    <property type="entry name" value="FAD/NAD(P)-binding domain"/>
    <property type="match status" value="1"/>
</dbReference>
<dbReference type="PIRSF" id="PIRSF011396">
    <property type="entry name" value="Trp_halogenase"/>
    <property type="match status" value="1"/>
</dbReference>
<organism evidence="1">
    <name type="scientific">Sphingomonas psychrotolerans</name>
    <dbReference type="NCBI Taxonomy" id="1327635"/>
    <lineage>
        <taxon>Bacteria</taxon>
        <taxon>Pseudomonadati</taxon>
        <taxon>Pseudomonadota</taxon>
        <taxon>Alphaproteobacteria</taxon>
        <taxon>Sphingomonadales</taxon>
        <taxon>Sphingomonadaceae</taxon>
        <taxon>Sphingomonas</taxon>
    </lineage>
</organism>
<evidence type="ECO:0000313" key="1">
    <source>
        <dbReference type="EMBL" id="MDT8760918.1"/>
    </source>
</evidence>
<accession>A0ABU3N8T0</accession>
<dbReference type="InterPro" id="IPR033856">
    <property type="entry name" value="Trp_halogen"/>
</dbReference>